<organism evidence="8 9">
    <name type="scientific">Empedobacter tilapiae</name>
    <dbReference type="NCBI Taxonomy" id="2491114"/>
    <lineage>
        <taxon>Bacteria</taxon>
        <taxon>Pseudomonadati</taxon>
        <taxon>Bacteroidota</taxon>
        <taxon>Flavobacteriia</taxon>
        <taxon>Flavobacteriales</taxon>
        <taxon>Weeksellaceae</taxon>
        <taxon>Empedobacter</taxon>
    </lineage>
</organism>
<dbReference type="InterPro" id="IPR026015">
    <property type="entry name" value="ATP_synth_OSCP/delta_N_sf"/>
</dbReference>
<dbReference type="PROSITE" id="PS00389">
    <property type="entry name" value="ATPASE_DELTA"/>
    <property type="match status" value="1"/>
</dbReference>
<comment type="subcellular location">
    <subcellularLocation>
        <location evidence="7">Cell membrane</location>
        <topology evidence="7">Peripheral membrane protein</topology>
    </subcellularLocation>
    <subcellularLocation>
        <location evidence="1">Membrane</location>
    </subcellularLocation>
</comment>
<comment type="function">
    <text evidence="7">This protein is part of the stalk that links CF(0) to CF(1). It either transmits conformational changes from CF(0) to CF(1) or is implicated in proton conduction.</text>
</comment>
<evidence type="ECO:0000256" key="1">
    <source>
        <dbReference type="ARBA" id="ARBA00004370"/>
    </source>
</evidence>
<dbReference type="AlphaFoldDB" id="A0A4Z1BPN6"/>
<comment type="function">
    <text evidence="7">F(1)F(0) ATP synthase produces ATP from ADP in the presence of a proton or sodium gradient. F-type ATPases consist of two structural domains, F(1) containing the extramembraneous catalytic core and F(0) containing the membrane proton channel, linked together by a central stalk and a peripheral stalk. During catalysis, ATP synthesis in the catalytic domain of F(1) is coupled via a rotary mechanism of the central stalk subunits to proton translocation.</text>
</comment>
<sequence length="186" mass="20634">MAGFRAAHRYAKGLMEFANEANQTNVVYAEMNEVSNIIKSNDDLRIFLNSPVIDAKKKEVALNEIFKSLSKTSQTFISLVVRHGRENILSKIADQFITLYDQANNIVTAEITSAVQLDQHTIDNIVAKAKQTLAANSQVKVENKVDASLIGGFVLKIGNNQVDSSIKTKLATLKKDFSKNDFIPKF</sequence>
<dbReference type="NCBIfam" id="TIGR01145">
    <property type="entry name" value="ATP_synt_delta"/>
    <property type="match status" value="1"/>
</dbReference>
<comment type="similarity">
    <text evidence="7">Belongs to the ATPase delta chain family.</text>
</comment>
<dbReference type="OrthoDB" id="9802471at2"/>
<evidence type="ECO:0000313" key="9">
    <source>
        <dbReference type="Proteomes" id="UP000297998"/>
    </source>
</evidence>
<evidence type="ECO:0000256" key="4">
    <source>
        <dbReference type="ARBA" id="ARBA00023065"/>
    </source>
</evidence>
<dbReference type="Pfam" id="PF00213">
    <property type="entry name" value="OSCP"/>
    <property type="match status" value="1"/>
</dbReference>
<keyword evidence="4 7" id="KW-0406">Ion transport</keyword>
<dbReference type="PANTHER" id="PTHR11910">
    <property type="entry name" value="ATP SYNTHASE DELTA CHAIN"/>
    <property type="match status" value="1"/>
</dbReference>
<keyword evidence="5 7" id="KW-0472">Membrane</keyword>
<evidence type="ECO:0000256" key="5">
    <source>
        <dbReference type="ARBA" id="ARBA00023136"/>
    </source>
</evidence>
<reference evidence="8 9" key="1">
    <citation type="submission" date="2019-03" db="EMBL/GenBank/DDBJ databases">
        <title>Empedobacter tilapiae sp. nov., isolated from an intestine of Nile tilapia Oreochromis niloticus.</title>
        <authorList>
            <person name="Kim Y.-O."/>
            <person name="Yoon J.-H."/>
        </authorList>
    </citation>
    <scope>NUCLEOTIDE SEQUENCE [LARGE SCALE GENOMIC DNA]</scope>
    <source>
        <strain evidence="8 9">MRS2</strain>
    </source>
</reference>
<gene>
    <name evidence="7 8" type="primary">atpH</name>
    <name evidence="8" type="ORF">E4J94_05850</name>
</gene>
<evidence type="ECO:0000256" key="6">
    <source>
        <dbReference type="ARBA" id="ARBA00023310"/>
    </source>
</evidence>
<keyword evidence="2 7" id="KW-0813">Transport</keyword>
<dbReference type="InterPro" id="IPR020781">
    <property type="entry name" value="ATPase_OSCP/d_CS"/>
</dbReference>
<dbReference type="EMBL" id="SRPE01000003">
    <property type="protein sequence ID" value="TGN29467.1"/>
    <property type="molecule type" value="Genomic_DNA"/>
</dbReference>
<name>A0A4Z1BPN6_9FLAO</name>
<dbReference type="SUPFAM" id="SSF47928">
    <property type="entry name" value="N-terminal domain of the delta subunit of the F1F0-ATP synthase"/>
    <property type="match status" value="1"/>
</dbReference>
<keyword evidence="9" id="KW-1185">Reference proteome</keyword>
<dbReference type="Proteomes" id="UP000297998">
    <property type="component" value="Unassembled WGS sequence"/>
</dbReference>
<dbReference type="GO" id="GO:0045259">
    <property type="term" value="C:proton-transporting ATP synthase complex"/>
    <property type="evidence" value="ECO:0007669"/>
    <property type="project" value="UniProtKB-KW"/>
</dbReference>
<evidence type="ECO:0000256" key="7">
    <source>
        <dbReference type="HAMAP-Rule" id="MF_01416"/>
    </source>
</evidence>
<dbReference type="GO" id="GO:0046933">
    <property type="term" value="F:proton-transporting ATP synthase activity, rotational mechanism"/>
    <property type="evidence" value="ECO:0007669"/>
    <property type="project" value="UniProtKB-UniRule"/>
</dbReference>
<dbReference type="Gene3D" id="1.10.520.20">
    <property type="entry name" value="N-terminal domain of the delta subunit of the F1F0-ATP synthase"/>
    <property type="match status" value="1"/>
</dbReference>
<keyword evidence="7" id="KW-0139">CF(1)</keyword>
<evidence type="ECO:0000256" key="3">
    <source>
        <dbReference type="ARBA" id="ARBA00022781"/>
    </source>
</evidence>
<keyword evidence="3 7" id="KW-0375">Hydrogen ion transport</keyword>
<keyword evidence="7" id="KW-1003">Cell membrane</keyword>
<evidence type="ECO:0000256" key="2">
    <source>
        <dbReference type="ARBA" id="ARBA00022448"/>
    </source>
</evidence>
<keyword evidence="6 7" id="KW-0066">ATP synthesis</keyword>
<accession>A0A4Z1BPN6</accession>
<comment type="caution">
    <text evidence="8">The sequence shown here is derived from an EMBL/GenBank/DDBJ whole genome shotgun (WGS) entry which is preliminary data.</text>
</comment>
<dbReference type="RefSeq" id="WP_135834915.1">
    <property type="nucleotide sequence ID" value="NZ_CAUQWU010000009.1"/>
</dbReference>
<dbReference type="InterPro" id="IPR000711">
    <property type="entry name" value="ATPase_OSCP/dsu"/>
</dbReference>
<dbReference type="GO" id="GO:0005886">
    <property type="term" value="C:plasma membrane"/>
    <property type="evidence" value="ECO:0007669"/>
    <property type="project" value="UniProtKB-SubCell"/>
</dbReference>
<proteinExistence type="inferred from homology"/>
<protein>
    <recommendedName>
        <fullName evidence="7">ATP synthase subunit delta</fullName>
    </recommendedName>
    <alternativeName>
        <fullName evidence="7">ATP synthase F(1) sector subunit delta</fullName>
    </alternativeName>
    <alternativeName>
        <fullName evidence="7">F-type ATPase subunit delta</fullName>
        <shortName evidence="7">F-ATPase subunit delta</shortName>
    </alternativeName>
</protein>
<dbReference type="HAMAP" id="MF_01416">
    <property type="entry name" value="ATP_synth_delta_bact"/>
    <property type="match status" value="1"/>
</dbReference>
<evidence type="ECO:0000313" key="8">
    <source>
        <dbReference type="EMBL" id="TGN29467.1"/>
    </source>
</evidence>
<dbReference type="PRINTS" id="PR00125">
    <property type="entry name" value="ATPASEDELTA"/>
</dbReference>